<reference evidence="2" key="1">
    <citation type="submission" date="2024-08" db="EMBL/GenBank/DDBJ databases">
        <title>Phylogenomic analyses of a clade within the roseobacter group suggest taxonomic reassignments of species of the genera Aestuariivita, Citreicella, Loktanella, Nautella, Pelagibaca, Ruegeria, Thalassobius, Thiobacimonas and Tropicibacter, and the proposal o.</title>
        <authorList>
            <person name="Jeon C.O."/>
        </authorList>
    </citation>
    <scope>NUCLEOTIDE SEQUENCE</scope>
    <source>
        <strain evidence="2">SS1-5</strain>
    </source>
</reference>
<dbReference type="Pfam" id="PF01717">
    <property type="entry name" value="Meth_synt_2"/>
    <property type="match status" value="1"/>
</dbReference>
<dbReference type="Proteomes" id="UP001470809">
    <property type="component" value="Chromosome"/>
</dbReference>
<sequence length="375" mass="40659">MTKVLTTHTGSLPRTQDVVDFIFARENGTAYDQQAFDATMTAAVADTVQKQVAAGVDIVSDGETSKISYATYVKDRYTGFDGDSPRNAPADLKQFPTFLKRLAEGGGTPQYARPMCVGEVRSKGQGELEKDIANLKAAMAEHGAQRGFMNAASPGVISLFLQNDYYKTREAYLAALADAMKAEYETIVAAGLDVQLDCPDLALSRHMLFNDLSDDDFLKVAASHVEALNHALSDVPAEKVRVHICWGNYEGPHICDIPMAKMFDTLMSTKSRYVLFETSNPRHGHEWAVFRDRAADIPADKVLVPGVVDTTTNFVEHPDLVAERVERFVDIVGADRVIAGSDCGFGTFAGFGAIDPQIAYAKLAAMSEGAARATA</sequence>
<dbReference type="SUPFAM" id="SSF51726">
    <property type="entry name" value="UROD/MetE-like"/>
    <property type="match status" value="1"/>
</dbReference>
<dbReference type="PANTHER" id="PTHR43844">
    <property type="entry name" value="METHIONINE SYNTHASE"/>
    <property type="match status" value="1"/>
</dbReference>
<organism evidence="2 3">
    <name type="scientific">Yoonia rhodophyticola</name>
    <dbReference type="NCBI Taxonomy" id="3137370"/>
    <lineage>
        <taxon>Bacteria</taxon>
        <taxon>Pseudomonadati</taxon>
        <taxon>Pseudomonadota</taxon>
        <taxon>Alphaproteobacteria</taxon>
        <taxon>Rhodobacterales</taxon>
        <taxon>Paracoccaceae</taxon>
        <taxon>Yoonia</taxon>
    </lineage>
</organism>
<accession>A0ABZ3JCV3</accession>
<dbReference type="RefSeq" id="WP_373635684.1">
    <property type="nucleotide sequence ID" value="NZ_CP151767.2"/>
</dbReference>
<name>A0ABZ3JCV3_9RHOB</name>
<dbReference type="InterPro" id="IPR038071">
    <property type="entry name" value="UROD/MetE-like_sf"/>
</dbReference>
<keyword evidence="3" id="KW-1185">Reference proteome</keyword>
<protein>
    <submittedName>
        <fullName evidence="2">Cobalamin-independent methionine synthase II family protein</fullName>
    </submittedName>
</protein>
<evidence type="ECO:0000313" key="2">
    <source>
        <dbReference type="EMBL" id="XFU26759.1"/>
    </source>
</evidence>
<proteinExistence type="predicted"/>
<dbReference type="InterPro" id="IPR002629">
    <property type="entry name" value="Met_Synth_C/arc"/>
</dbReference>
<feature type="domain" description="Cobalamin-independent methionine synthase MetE C-terminal/archaeal" evidence="1">
    <location>
        <begin position="168"/>
        <end position="348"/>
    </location>
</feature>
<evidence type="ECO:0000259" key="1">
    <source>
        <dbReference type="Pfam" id="PF01717"/>
    </source>
</evidence>
<gene>
    <name evidence="2" type="ORF">AABB31_09525</name>
</gene>
<evidence type="ECO:0000313" key="3">
    <source>
        <dbReference type="Proteomes" id="UP001470809"/>
    </source>
</evidence>
<dbReference type="CDD" id="cd03311">
    <property type="entry name" value="CIMS_C_terminal_like"/>
    <property type="match status" value="1"/>
</dbReference>
<dbReference type="EMBL" id="CP151767">
    <property type="protein sequence ID" value="XFU26759.1"/>
    <property type="molecule type" value="Genomic_DNA"/>
</dbReference>
<dbReference type="Gene3D" id="3.20.20.210">
    <property type="match status" value="1"/>
</dbReference>
<dbReference type="PANTHER" id="PTHR43844:SF2">
    <property type="entry name" value="SYNTHASE, VITAMIN-B12 INDEPENDENT, PUTATIVE (AFU_ORTHOLOGUE AFUA_3G12060)-RELATED"/>
    <property type="match status" value="1"/>
</dbReference>